<dbReference type="PROSITE" id="PS51257">
    <property type="entry name" value="PROKAR_LIPOPROTEIN"/>
    <property type="match status" value="1"/>
</dbReference>
<dbReference type="SUPFAM" id="SSF53474">
    <property type="entry name" value="alpha/beta-Hydrolases"/>
    <property type="match status" value="1"/>
</dbReference>
<protein>
    <recommendedName>
        <fullName evidence="1">Proline iminopeptidase</fullName>
    </recommendedName>
</protein>
<accession>A0A6J5FRN6</accession>
<organism evidence="5 6">
    <name type="scientific">Paraburkholderia caffeinitolerans</name>
    <dbReference type="NCBI Taxonomy" id="1723730"/>
    <lineage>
        <taxon>Bacteria</taxon>
        <taxon>Pseudomonadati</taxon>
        <taxon>Pseudomonadota</taxon>
        <taxon>Betaproteobacteria</taxon>
        <taxon>Burkholderiales</taxon>
        <taxon>Burkholderiaceae</taxon>
        <taxon>Paraburkholderia</taxon>
    </lineage>
</organism>
<dbReference type="InterPro" id="IPR029058">
    <property type="entry name" value="AB_hydrolase_fold"/>
</dbReference>
<name>A0A6J5FRN6_9BURK</name>
<proteinExistence type="predicted"/>
<feature type="domain" description="Peptidase S33 tripeptidyl aminopeptidase-like C-terminal" evidence="4">
    <location>
        <begin position="414"/>
        <end position="504"/>
    </location>
</feature>
<dbReference type="PANTHER" id="PTHR43722">
    <property type="entry name" value="PROLINE IMINOPEPTIDASE"/>
    <property type="match status" value="1"/>
</dbReference>
<evidence type="ECO:0000259" key="3">
    <source>
        <dbReference type="Pfam" id="PF00561"/>
    </source>
</evidence>
<dbReference type="InterPro" id="IPR013595">
    <property type="entry name" value="Pept_S33_TAP-like_C"/>
</dbReference>
<evidence type="ECO:0000259" key="4">
    <source>
        <dbReference type="Pfam" id="PF08386"/>
    </source>
</evidence>
<dbReference type="EMBL" id="CADIKL010000006">
    <property type="protein sequence ID" value="CAB3783497.1"/>
    <property type="molecule type" value="Genomic_DNA"/>
</dbReference>
<dbReference type="RefSeq" id="WP_175194659.1">
    <property type="nucleotide sequence ID" value="NZ_CADIKL010000006.1"/>
</dbReference>
<dbReference type="GO" id="GO:0006508">
    <property type="term" value="P:proteolysis"/>
    <property type="evidence" value="ECO:0007669"/>
    <property type="project" value="InterPro"/>
</dbReference>
<evidence type="ECO:0000256" key="1">
    <source>
        <dbReference type="ARBA" id="ARBA00021843"/>
    </source>
</evidence>
<dbReference type="GO" id="GO:0004177">
    <property type="term" value="F:aminopeptidase activity"/>
    <property type="evidence" value="ECO:0007669"/>
    <property type="project" value="UniProtKB-EC"/>
</dbReference>
<reference evidence="5 6" key="1">
    <citation type="submission" date="2020-04" db="EMBL/GenBank/DDBJ databases">
        <authorList>
            <person name="De Canck E."/>
        </authorList>
    </citation>
    <scope>NUCLEOTIDE SEQUENCE [LARGE SCALE GENOMIC DNA]</scope>
    <source>
        <strain evidence="5 6">LMG 28688</strain>
    </source>
</reference>
<feature type="signal peptide" evidence="2">
    <location>
        <begin position="1"/>
        <end position="31"/>
    </location>
</feature>
<keyword evidence="6" id="KW-1185">Reference proteome</keyword>
<dbReference type="Pfam" id="PF08386">
    <property type="entry name" value="Abhydrolase_4"/>
    <property type="match status" value="1"/>
</dbReference>
<gene>
    <name evidence="5" type="ORF">LMG28688_01659</name>
</gene>
<evidence type="ECO:0000313" key="6">
    <source>
        <dbReference type="Proteomes" id="UP000494119"/>
    </source>
</evidence>
<keyword evidence="2" id="KW-0732">Signal</keyword>
<feature type="domain" description="AB hydrolase-1" evidence="3">
    <location>
        <begin position="99"/>
        <end position="275"/>
    </location>
</feature>
<dbReference type="GO" id="GO:0005737">
    <property type="term" value="C:cytoplasm"/>
    <property type="evidence" value="ECO:0007669"/>
    <property type="project" value="InterPro"/>
</dbReference>
<dbReference type="PANTHER" id="PTHR43722:SF1">
    <property type="entry name" value="PROLINE IMINOPEPTIDASE"/>
    <property type="match status" value="1"/>
</dbReference>
<dbReference type="InterPro" id="IPR005944">
    <property type="entry name" value="Pro_iminopeptidase"/>
</dbReference>
<feature type="chain" id="PRO_5026770296" description="Proline iminopeptidase" evidence="2">
    <location>
        <begin position="32"/>
        <end position="518"/>
    </location>
</feature>
<dbReference type="Pfam" id="PF00561">
    <property type="entry name" value="Abhydrolase_1"/>
    <property type="match status" value="1"/>
</dbReference>
<dbReference type="Proteomes" id="UP000494119">
    <property type="component" value="Unassembled WGS sequence"/>
</dbReference>
<dbReference type="AlphaFoldDB" id="A0A6J5FRN6"/>
<dbReference type="InterPro" id="IPR000073">
    <property type="entry name" value="AB_hydrolase_1"/>
</dbReference>
<evidence type="ECO:0000256" key="2">
    <source>
        <dbReference type="SAM" id="SignalP"/>
    </source>
</evidence>
<sequence length="518" mass="54593">MDHHHRSCRHACWGWVLAWLALMAACSAENAASLPDGARFHTVECPQPNIAGFPELDFPAGVQCGTLDVPEDHAKPDGRRIQIFVMRARAVSATPRPDPIVYLSGGPGGAGSFEIASMIRHGINADRDVIFVDQRGTHRATPRLGCPGWEHFLYDALSVPFTADSTTAEDAAAIKACHDPLAATGVDLAAYNSTQNAADIAALRVALGIQSWNVYGVSYGSNLALTLLRNHPQGIRSVVLDSVSPPSNNIAETWWQAPASSFKAIFAACAAQPSCAAHYPNLPETFTATVNHLEQTPVIWRVTQASGPPVTVNIDGFAFVYTLITQSEHGDASNIPKLIAEMAQGNAQGVASAYLAARGPEAFIGLAGVGLAMGVFCAENADRTTEAAALATAKAALPGFPDRVLRIQPKQGRLFTDCPIWNVGVAPPSVSAPVVSDVPVLILEGAFDAATAPAWVDLVTPYLKNAQTVIFPFTGHSVLGKSTCAPSIMADFLDHPAQPVDASCAAQITLTFSAPTPP</sequence>
<dbReference type="Gene3D" id="3.40.50.1820">
    <property type="entry name" value="alpha/beta hydrolase"/>
    <property type="match status" value="1"/>
</dbReference>
<evidence type="ECO:0000313" key="5">
    <source>
        <dbReference type="EMBL" id="CAB3783497.1"/>
    </source>
</evidence>